<dbReference type="Pfam" id="PF01515">
    <property type="entry name" value="PTA_PTB"/>
    <property type="match status" value="1"/>
</dbReference>
<dbReference type="PANTHER" id="PTHR43356">
    <property type="entry name" value="PHOSPHATE ACETYLTRANSFERASE"/>
    <property type="match status" value="1"/>
</dbReference>
<evidence type="ECO:0000256" key="1">
    <source>
        <dbReference type="ARBA" id="ARBA00005656"/>
    </source>
</evidence>
<dbReference type="Gene3D" id="3.40.718.10">
    <property type="entry name" value="Isopropylmalate Dehydrogenase"/>
    <property type="match status" value="1"/>
</dbReference>
<dbReference type="EMBL" id="FZOC01000002">
    <property type="protein sequence ID" value="SNR78308.1"/>
    <property type="molecule type" value="Genomic_DNA"/>
</dbReference>
<proteinExistence type="inferred from homology"/>
<dbReference type="InterPro" id="IPR012147">
    <property type="entry name" value="P_Ac_Bu_trans"/>
</dbReference>
<dbReference type="InterPro" id="IPR002505">
    <property type="entry name" value="PTA_PTB"/>
</dbReference>
<evidence type="ECO:0000256" key="2">
    <source>
        <dbReference type="ARBA" id="ARBA00022679"/>
    </source>
</evidence>
<organism evidence="5 6">
    <name type="scientific">Humidesulfovibrio mexicanus</name>
    <dbReference type="NCBI Taxonomy" id="147047"/>
    <lineage>
        <taxon>Bacteria</taxon>
        <taxon>Pseudomonadati</taxon>
        <taxon>Thermodesulfobacteriota</taxon>
        <taxon>Desulfovibrionia</taxon>
        <taxon>Desulfovibrionales</taxon>
        <taxon>Desulfovibrionaceae</taxon>
        <taxon>Humidesulfovibrio</taxon>
    </lineage>
</organism>
<accession>A0A238Z5Q6</accession>
<evidence type="ECO:0000256" key="3">
    <source>
        <dbReference type="ARBA" id="ARBA00023315"/>
    </source>
</evidence>
<feature type="domain" description="Phosphate acetyl/butaryl transferase" evidence="4">
    <location>
        <begin position="79"/>
        <end position="303"/>
    </location>
</feature>
<reference evidence="5 6" key="1">
    <citation type="submission" date="2017-06" db="EMBL/GenBank/DDBJ databases">
        <authorList>
            <person name="Kim H.J."/>
            <person name="Triplett B.A."/>
        </authorList>
    </citation>
    <scope>NUCLEOTIDE SEQUENCE [LARGE SCALE GENOMIC DNA]</scope>
    <source>
        <strain evidence="5 6">DSM 13116</strain>
    </source>
</reference>
<keyword evidence="3" id="KW-0012">Acyltransferase</keyword>
<evidence type="ECO:0000313" key="6">
    <source>
        <dbReference type="Proteomes" id="UP000198324"/>
    </source>
</evidence>
<sequence length="317" mass="32430">MDSLERITQAVRGQGARLRVAIAPCAEPFVLRAALDAATLGLAEPVFIGQKERTQAVAAELGCALAGFEFIDCPDDAEAVHKAVDLYRQGRVQLLMKGLVSTATLLKAVLAKDANLVAPGGILSLVSVFDAPAAPAGSQPPRLMLLSDAGVNIRPSLQRKADILKNALAVARALGIPRPRAAVLAATEKVNFPAMPATLDADLLAKMGAEGAFGDAQVAGPLALDLAVSPVSARLKGVDSPVAGHADILLAPDIESGNILHKAVSTLLGAPVASVVVGSKAPVVVPSRGDSDRSKLASIALAVFLARQGAHETGVRS</sequence>
<dbReference type="RefSeq" id="WP_235641520.1">
    <property type="nucleotide sequence ID" value="NZ_FZOC01000002.1"/>
</dbReference>
<name>A0A238Z5Q6_9BACT</name>
<evidence type="ECO:0000313" key="5">
    <source>
        <dbReference type="EMBL" id="SNR78308.1"/>
    </source>
</evidence>
<dbReference type="Proteomes" id="UP000198324">
    <property type="component" value="Unassembled WGS sequence"/>
</dbReference>
<comment type="similarity">
    <text evidence="1">Belongs to the phosphate acetyltransferase and butyryltransferase family.</text>
</comment>
<gene>
    <name evidence="5" type="ORF">SAMN04488503_1249</name>
</gene>
<dbReference type="PANTHER" id="PTHR43356:SF2">
    <property type="entry name" value="PHOSPHATE ACETYLTRANSFERASE"/>
    <property type="match status" value="1"/>
</dbReference>
<dbReference type="InterPro" id="IPR050500">
    <property type="entry name" value="Phos_Acetyltrans/Butyryltrans"/>
</dbReference>
<keyword evidence="2 5" id="KW-0808">Transferase</keyword>
<dbReference type="SUPFAM" id="SSF53659">
    <property type="entry name" value="Isocitrate/Isopropylmalate dehydrogenase-like"/>
    <property type="match status" value="1"/>
</dbReference>
<dbReference type="PIRSF" id="PIRSF000428">
    <property type="entry name" value="P_Ac_trans"/>
    <property type="match status" value="1"/>
</dbReference>
<protein>
    <submittedName>
        <fullName evidence="5">Phosphate butyryltransferase</fullName>
    </submittedName>
</protein>
<dbReference type="GO" id="GO:0016746">
    <property type="term" value="F:acyltransferase activity"/>
    <property type="evidence" value="ECO:0007669"/>
    <property type="project" value="UniProtKB-KW"/>
</dbReference>
<keyword evidence="6" id="KW-1185">Reference proteome</keyword>
<evidence type="ECO:0000259" key="4">
    <source>
        <dbReference type="Pfam" id="PF01515"/>
    </source>
</evidence>
<dbReference type="AlphaFoldDB" id="A0A238Z5Q6"/>